<name>A0A4Y2JLJ2_ARAVE</name>
<accession>A0A4Y2JLJ2</accession>
<comment type="caution">
    <text evidence="1">The sequence shown here is derived from an EMBL/GenBank/DDBJ whole genome shotgun (WGS) entry which is preliminary data.</text>
</comment>
<gene>
    <name evidence="1" type="ORF">AVEN_192910_1</name>
</gene>
<evidence type="ECO:0000313" key="2">
    <source>
        <dbReference type="Proteomes" id="UP000499080"/>
    </source>
</evidence>
<sequence>MTKALLKEGKGLYYYCYLNMMHKLFSCEDIPDKFQRFASLSKSLKIKFIFAKGPRWPSNKVSALEREGSRFETLSPRPRSALYLGLLRVESDIVGQTPSSWCGVEV</sequence>
<dbReference type="Proteomes" id="UP000499080">
    <property type="component" value="Unassembled WGS sequence"/>
</dbReference>
<evidence type="ECO:0000313" key="1">
    <source>
        <dbReference type="EMBL" id="GBM90695.1"/>
    </source>
</evidence>
<keyword evidence="2" id="KW-1185">Reference proteome</keyword>
<proteinExistence type="predicted"/>
<dbReference type="EMBL" id="BGPR01003644">
    <property type="protein sequence ID" value="GBM90695.1"/>
    <property type="molecule type" value="Genomic_DNA"/>
</dbReference>
<dbReference type="AlphaFoldDB" id="A0A4Y2JLJ2"/>
<reference evidence="1 2" key="1">
    <citation type="journal article" date="2019" name="Sci. Rep.">
        <title>Orb-weaving spider Araneus ventricosus genome elucidates the spidroin gene catalogue.</title>
        <authorList>
            <person name="Kono N."/>
            <person name="Nakamura H."/>
            <person name="Ohtoshi R."/>
            <person name="Moran D.A.P."/>
            <person name="Shinohara A."/>
            <person name="Yoshida Y."/>
            <person name="Fujiwara M."/>
            <person name="Mori M."/>
            <person name="Tomita M."/>
            <person name="Arakawa K."/>
        </authorList>
    </citation>
    <scope>NUCLEOTIDE SEQUENCE [LARGE SCALE GENOMIC DNA]</scope>
</reference>
<organism evidence="1 2">
    <name type="scientific">Araneus ventricosus</name>
    <name type="common">Orbweaver spider</name>
    <name type="synonym">Epeira ventricosa</name>
    <dbReference type="NCBI Taxonomy" id="182803"/>
    <lineage>
        <taxon>Eukaryota</taxon>
        <taxon>Metazoa</taxon>
        <taxon>Ecdysozoa</taxon>
        <taxon>Arthropoda</taxon>
        <taxon>Chelicerata</taxon>
        <taxon>Arachnida</taxon>
        <taxon>Araneae</taxon>
        <taxon>Araneomorphae</taxon>
        <taxon>Entelegynae</taxon>
        <taxon>Araneoidea</taxon>
        <taxon>Araneidae</taxon>
        <taxon>Araneus</taxon>
    </lineage>
</organism>
<protein>
    <submittedName>
        <fullName evidence="1">Uncharacterized protein</fullName>
    </submittedName>
</protein>